<organism evidence="2 3">
    <name type="scientific">Laedolimicola ammoniilytica</name>
    <dbReference type="NCBI Taxonomy" id="2981771"/>
    <lineage>
        <taxon>Bacteria</taxon>
        <taxon>Bacillati</taxon>
        <taxon>Bacillota</taxon>
        <taxon>Clostridia</taxon>
        <taxon>Lachnospirales</taxon>
        <taxon>Lachnospiraceae</taxon>
        <taxon>Laedolimicola</taxon>
    </lineage>
</organism>
<keyword evidence="1" id="KW-0812">Transmembrane</keyword>
<comment type="caution">
    <text evidence="2">The sequence shown here is derived from an EMBL/GenBank/DDBJ whole genome shotgun (WGS) entry which is preliminary data.</text>
</comment>
<feature type="transmembrane region" description="Helical" evidence="1">
    <location>
        <begin position="7"/>
        <end position="27"/>
    </location>
</feature>
<proteinExistence type="predicted"/>
<keyword evidence="3" id="KW-1185">Reference proteome</keyword>
<dbReference type="Proteomes" id="UP001652461">
    <property type="component" value="Unassembled WGS sequence"/>
</dbReference>
<evidence type="ECO:0000256" key="1">
    <source>
        <dbReference type="SAM" id="Phobius"/>
    </source>
</evidence>
<reference evidence="2 3" key="1">
    <citation type="journal article" date="2021" name="ISME Commun">
        <title>Automated analysis of genomic sequences facilitates high-throughput and comprehensive description of bacteria.</title>
        <authorList>
            <person name="Hitch T.C.A."/>
        </authorList>
    </citation>
    <scope>NUCLEOTIDE SEQUENCE [LARGE SCALE GENOMIC DNA]</scope>
    <source>
        <strain evidence="2 3">Sanger_04</strain>
    </source>
</reference>
<keyword evidence="1" id="KW-1133">Transmembrane helix</keyword>
<protein>
    <submittedName>
        <fullName evidence="2">Uncharacterized protein</fullName>
    </submittedName>
</protein>
<evidence type="ECO:0000313" key="3">
    <source>
        <dbReference type="Proteomes" id="UP001652461"/>
    </source>
</evidence>
<dbReference type="EMBL" id="JAOQKC010000002">
    <property type="protein sequence ID" value="MCU6695632.1"/>
    <property type="molecule type" value="Genomic_DNA"/>
</dbReference>
<evidence type="ECO:0000313" key="2">
    <source>
        <dbReference type="EMBL" id="MCU6695632.1"/>
    </source>
</evidence>
<dbReference type="RefSeq" id="WP_158361728.1">
    <property type="nucleotide sequence ID" value="NZ_JAOQKC010000002.1"/>
</dbReference>
<accession>A0ABT2RTM9</accession>
<name>A0ABT2RTM9_9FIRM</name>
<gene>
    <name evidence="2" type="ORF">OCV63_01810</name>
</gene>
<keyword evidence="1" id="KW-0472">Membrane</keyword>
<sequence>MTIKRSTLIEGILIICMVAVLGLVTAIREPAAEKNQVKTIEEPKVETANIYILKNIHYTGTYVVGTWTDEFGNEQQVKAKMPSAGSGSIYNGGNVALQTYETLTNGTLENCFYWQEE</sequence>